<dbReference type="PANTHER" id="PTHR30290">
    <property type="entry name" value="PERIPLASMIC BINDING COMPONENT OF ABC TRANSPORTER"/>
    <property type="match status" value="1"/>
</dbReference>
<dbReference type="SUPFAM" id="SSF53850">
    <property type="entry name" value="Periplasmic binding protein-like II"/>
    <property type="match status" value="1"/>
</dbReference>
<dbReference type="InterPro" id="IPR000914">
    <property type="entry name" value="SBP_5_dom"/>
</dbReference>
<evidence type="ECO:0000256" key="2">
    <source>
        <dbReference type="ARBA" id="ARBA00005695"/>
    </source>
</evidence>
<sequence length="532" mass="59064">MQFRKFAGLLALTTCLAWSAAAEAKTLVFCSEASPEGWQPAFYTSGTTFDAVSRTIYNRLVEFEHGGTTLQPGLAEKWEISPDGKEYTFHLRKGVKFQSSDKFTPSRDLNADDVVYTFNRQLKKDDPFHNVSNGSYEYFEAMSMPAILKEVVKVDDNTVKFVLNEPNAPFLADLGMDFASIQSKEYADAMLKAGTPEVIDQEPVGTGPFQLVAYQKDAVIRYKAFPDYWAGKQPIDDLIFAITPDASIRAEKVKAGECNVMPYPNPADIAGLKADANLKVLQQEGLNIGYLAYNTTQKPFDDARVRRALNMAMNKKAIIDAVYPGVGQVAKNPIPPTMWSYDEATIDDPYDPEGAKKLLDEAGVKDLTVKLWAMPVSRPYNPNGRRMAELLQADFAKIGVKAEIVSFEWGEYLKRAGDKNHEGIVMLGWTGDNGDPDNFLGALLTCDGVGTSNNVAEFCYQPFEELIKKARTTSDVAERTKLYQEAQKVFKEQAPWATIAHSLVTVPTTKNVVGFKMDPLGIHRFDGVDIQE</sequence>
<organism evidence="6 7">
    <name type="scientific">Segnochrobactrum spirostomi</name>
    <dbReference type="NCBI Taxonomy" id="2608987"/>
    <lineage>
        <taxon>Bacteria</taxon>
        <taxon>Pseudomonadati</taxon>
        <taxon>Pseudomonadota</taxon>
        <taxon>Alphaproteobacteria</taxon>
        <taxon>Hyphomicrobiales</taxon>
        <taxon>Segnochrobactraceae</taxon>
        <taxon>Segnochrobactrum</taxon>
    </lineage>
</organism>
<keyword evidence="3 4" id="KW-0732">Signal</keyword>
<protein>
    <submittedName>
        <fullName evidence="6">ABC transporter substrate-binding protein</fullName>
    </submittedName>
</protein>
<dbReference type="GO" id="GO:0043190">
    <property type="term" value="C:ATP-binding cassette (ABC) transporter complex"/>
    <property type="evidence" value="ECO:0007669"/>
    <property type="project" value="InterPro"/>
</dbReference>
<accession>A0A6A7Y4U5</accession>
<dbReference type="FunFam" id="3.10.105.10:FF:000002">
    <property type="entry name" value="Dipeptide ABC transporter, substrate-binding protein"/>
    <property type="match status" value="1"/>
</dbReference>
<gene>
    <name evidence="6" type="ORF">F0357_16340</name>
</gene>
<feature type="chain" id="PRO_5025571084" evidence="4">
    <location>
        <begin position="25"/>
        <end position="532"/>
    </location>
</feature>
<dbReference type="AlphaFoldDB" id="A0A6A7Y4U5"/>
<dbReference type="FunFam" id="3.40.190.10:FF:000036">
    <property type="entry name" value="Dipeptide ABC transporter, substrate-binding protein"/>
    <property type="match status" value="1"/>
</dbReference>
<dbReference type="InterPro" id="IPR030678">
    <property type="entry name" value="Peptide/Ni-bd"/>
</dbReference>
<evidence type="ECO:0000313" key="6">
    <source>
        <dbReference type="EMBL" id="MQT14184.1"/>
    </source>
</evidence>
<dbReference type="FunFam" id="3.90.76.10:FF:000002">
    <property type="entry name" value="Dipeptide ABC transporter, substrate-binding protein"/>
    <property type="match status" value="1"/>
</dbReference>
<evidence type="ECO:0000313" key="7">
    <source>
        <dbReference type="Proteomes" id="UP000332515"/>
    </source>
</evidence>
<comment type="subcellular location">
    <subcellularLocation>
        <location evidence="1">Periplasm</location>
    </subcellularLocation>
</comment>
<evidence type="ECO:0000256" key="1">
    <source>
        <dbReference type="ARBA" id="ARBA00004418"/>
    </source>
</evidence>
<dbReference type="PROSITE" id="PS01040">
    <property type="entry name" value="SBP_BACTERIAL_5"/>
    <property type="match status" value="1"/>
</dbReference>
<comment type="caution">
    <text evidence="6">The sequence shown here is derived from an EMBL/GenBank/DDBJ whole genome shotgun (WGS) entry which is preliminary data.</text>
</comment>
<dbReference type="EMBL" id="VWNA01000001">
    <property type="protein sequence ID" value="MQT14184.1"/>
    <property type="molecule type" value="Genomic_DNA"/>
</dbReference>
<dbReference type="GO" id="GO:0030288">
    <property type="term" value="C:outer membrane-bounded periplasmic space"/>
    <property type="evidence" value="ECO:0007669"/>
    <property type="project" value="TreeGrafter"/>
</dbReference>
<dbReference type="CDD" id="cd08493">
    <property type="entry name" value="PBP2_DppA_like"/>
    <property type="match status" value="1"/>
</dbReference>
<feature type="domain" description="Solute-binding protein family 5" evidence="5">
    <location>
        <begin position="70"/>
        <end position="449"/>
    </location>
</feature>
<name>A0A6A7Y4U5_9HYPH</name>
<dbReference type="Proteomes" id="UP000332515">
    <property type="component" value="Unassembled WGS sequence"/>
</dbReference>
<dbReference type="Gene3D" id="3.40.190.10">
    <property type="entry name" value="Periplasmic binding protein-like II"/>
    <property type="match status" value="1"/>
</dbReference>
<keyword evidence="7" id="KW-1185">Reference proteome</keyword>
<reference evidence="6 7" key="1">
    <citation type="submission" date="2019-09" db="EMBL/GenBank/DDBJ databases">
        <title>Segnochrobactrum spirostomi gen. nov., sp. nov., isolated from the ciliate Spirostomum cf. yagiui and description of a novel family, Segnochrobactraceae fam. nov. within the order Rhizobiales of the class Alphaproteobacteria.</title>
        <authorList>
            <person name="Akter S."/>
            <person name="Shazib S.U.A."/>
            <person name="Shin M.K."/>
        </authorList>
    </citation>
    <scope>NUCLEOTIDE SEQUENCE [LARGE SCALE GENOMIC DNA]</scope>
    <source>
        <strain evidence="6 7">Sp-1</strain>
    </source>
</reference>
<feature type="signal peptide" evidence="4">
    <location>
        <begin position="1"/>
        <end position="24"/>
    </location>
</feature>
<dbReference type="GO" id="GO:0042938">
    <property type="term" value="P:dipeptide transport"/>
    <property type="evidence" value="ECO:0007669"/>
    <property type="project" value="TreeGrafter"/>
</dbReference>
<dbReference type="PIRSF" id="PIRSF002741">
    <property type="entry name" value="MppA"/>
    <property type="match status" value="1"/>
</dbReference>
<comment type="similarity">
    <text evidence="2">Belongs to the bacterial solute-binding protein 5 family.</text>
</comment>
<evidence type="ECO:0000256" key="4">
    <source>
        <dbReference type="SAM" id="SignalP"/>
    </source>
</evidence>
<dbReference type="Pfam" id="PF00496">
    <property type="entry name" value="SBP_bac_5"/>
    <property type="match status" value="1"/>
</dbReference>
<dbReference type="PANTHER" id="PTHR30290:SF38">
    <property type="entry name" value="D,D-DIPEPTIDE-BINDING PERIPLASMIC PROTEIN DDPA-RELATED"/>
    <property type="match status" value="1"/>
</dbReference>
<dbReference type="Gene3D" id="3.10.105.10">
    <property type="entry name" value="Dipeptide-binding Protein, Domain 3"/>
    <property type="match status" value="1"/>
</dbReference>
<dbReference type="InterPro" id="IPR039424">
    <property type="entry name" value="SBP_5"/>
</dbReference>
<evidence type="ECO:0000259" key="5">
    <source>
        <dbReference type="Pfam" id="PF00496"/>
    </source>
</evidence>
<dbReference type="Gene3D" id="3.90.76.10">
    <property type="entry name" value="Dipeptide-binding Protein, Domain 1"/>
    <property type="match status" value="1"/>
</dbReference>
<dbReference type="GO" id="GO:1904680">
    <property type="term" value="F:peptide transmembrane transporter activity"/>
    <property type="evidence" value="ECO:0007669"/>
    <property type="project" value="TreeGrafter"/>
</dbReference>
<dbReference type="RefSeq" id="WP_153484434.1">
    <property type="nucleotide sequence ID" value="NZ_VWNA01000001.1"/>
</dbReference>
<dbReference type="InterPro" id="IPR023765">
    <property type="entry name" value="SBP_5_CS"/>
</dbReference>
<evidence type="ECO:0000256" key="3">
    <source>
        <dbReference type="ARBA" id="ARBA00022729"/>
    </source>
</evidence>
<proteinExistence type="inferred from homology"/>